<protein>
    <submittedName>
        <fullName evidence="2">Phage tail assembly chaperone</fullName>
    </submittedName>
</protein>
<sequence>MALNRDAILGVNDLLTEKVDVPEWGGEVIVRGLTGEERDAYEASRRQIRNAGTPQQELVILSENMRAGLLVKCLIDENGDRLFTDQDAGLLGMKNGRTLDRLFDVASRLSGLSDEEAEQMEGNSVTASEDAASTSSSPETSDAPSQSY</sequence>
<gene>
    <name evidence="2" type="ORF">S1361_06350</name>
</gene>
<dbReference type="InterPro" id="IPR038556">
    <property type="entry name" value="TAC_Gp13-like_sf"/>
</dbReference>
<accession>A0ABX7TJX6</accession>
<name>A0ABX7TJX6_STRCY</name>
<evidence type="ECO:0000313" key="3">
    <source>
        <dbReference type="Proteomes" id="UP000663908"/>
    </source>
</evidence>
<organism evidence="2 3">
    <name type="scientific">Streptomyces cyanogenus</name>
    <dbReference type="NCBI Taxonomy" id="80860"/>
    <lineage>
        <taxon>Bacteria</taxon>
        <taxon>Bacillati</taxon>
        <taxon>Actinomycetota</taxon>
        <taxon>Actinomycetes</taxon>
        <taxon>Kitasatosporales</taxon>
        <taxon>Streptomycetaceae</taxon>
        <taxon>Streptomyces</taxon>
    </lineage>
</organism>
<feature type="region of interest" description="Disordered" evidence="1">
    <location>
        <begin position="112"/>
        <end position="148"/>
    </location>
</feature>
<dbReference type="Proteomes" id="UP000663908">
    <property type="component" value="Chromosome"/>
</dbReference>
<reference evidence="2 3" key="1">
    <citation type="submission" date="2021-03" db="EMBL/GenBank/DDBJ databases">
        <title>Complete genome sequence of Streptomyces cyanogenus S136, producer of anticancer angucycline landomycin A.</title>
        <authorList>
            <person name="Hrab P."/>
            <person name="Ruckert C."/>
            <person name="Busche T."/>
            <person name="Ostash I."/>
            <person name="Kalinowski J."/>
            <person name="Fedorenko V."/>
            <person name="Yushchuk O."/>
            <person name="Ostash B."/>
        </authorList>
    </citation>
    <scope>NUCLEOTIDE SEQUENCE [LARGE SCALE GENOMIC DNA]</scope>
    <source>
        <strain evidence="2 3">S136</strain>
    </source>
</reference>
<keyword evidence="3" id="KW-1185">Reference proteome</keyword>
<evidence type="ECO:0000313" key="2">
    <source>
        <dbReference type="EMBL" id="QTD96965.1"/>
    </source>
</evidence>
<dbReference type="RefSeq" id="WP_208030857.1">
    <property type="nucleotide sequence ID" value="NZ_CP071839.1"/>
</dbReference>
<dbReference type="Gene3D" id="3.30.2220.20">
    <property type="entry name" value="Phage tail assembly chaperone gp13-like"/>
    <property type="match status" value="1"/>
</dbReference>
<evidence type="ECO:0000256" key="1">
    <source>
        <dbReference type="SAM" id="MobiDB-lite"/>
    </source>
</evidence>
<proteinExistence type="predicted"/>
<feature type="compositionally biased region" description="Low complexity" evidence="1">
    <location>
        <begin position="127"/>
        <end position="148"/>
    </location>
</feature>
<dbReference type="EMBL" id="CP071839">
    <property type="protein sequence ID" value="QTD96965.1"/>
    <property type="molecule type" value="Genomic_DNA"/>
</dbReference>